<dbReference type="Gene3D" id="3.30.420.40">
    <property type="match status" value="1"/>
</dbReference>
<dbReference type="GO" id="GO:0004340">
    <property type="term" value="F:glucokinase activity"/>
    <property type="evidence" value="ECO:0007669"/>
    <property type="project" value="InterPro"/>
</dbReference>
<dbReference type="PANTHER" id="PTHR47363:SF1">
    <property type="entry name" value="GLUCOKINASE"/>
    <property type="match status" value="1"/>
</dbReference>
<evidence type="ECO:0000313" key="5">
    <source>
        <dbReference type="Proteomes" id="UP000018208"/>
    </source>
</evidence>
<dbReference type="PANTHER" id="PTHR47363">
    <property type="entry name" value="GLUCOKINASE"/>
    <property type="match status" value="1"/>
</dbReference>
<dbReference type="VEuPathDB" id="GiardiaDB:SS50377_27864"/>
<dbReference type="GO" id="GO:0005536">
    <property type="term" value="F:D-glucose binding"/>
    <property type="evidence" value="ECO:0007669"/>
    <property type="project" value="InterPro"/>
</dbReference>
<keyword evidence="5" id="KW-1185">Reference proteome</keyword>
<gene>
    <name evidence="3" type="ORF">SS50377_10915</name>
    <name evidence="4" type="ORF">SS50377_27864</name>
</gene>
<dbReference type="Gene3D" id="3.40.367.20">
    <property type="match status" value="1"/>
</dbReference>
<reference evidence="3 4" key="1">
    <citation type="journal article" date="2014" name="PLoS Genet.">
        <title>The Genome of Spironucleus salmonicida Highlights a Fish Pathogen Adapted to Fluctuating Environments.</title>
        <authorList>
            <person name="Xu F."/>
            <person name="Jerlstrom-Hultqvist J."/>
            <person name="Einarsson E."/>
            <person name="Astvaldsson A."/>
            <person name="Svard S.G."/>
            <person name="Andersson J.O."/>
        </authorList>
    </citation>
    <scope>NUCLEOTIDE SEQUENCE</scope>
    <source>
        <strain evidence="4">ATCC 50377</strain>
    </source>
</reference>
<dbReference type="OrthoDB" id="10251652at2759"/>
<dbReference type="GO" id="GO:0006096">
    <property type="term" value="P:glycolytic process"/>
    <property type="evidence" value="ECO:0007669"/>
    <property type="project" value="InterPro"/>
</dbReference>
<dbReference type="InterPro" id="IPR043129">
    <property type="entry name" value="ATPase_NBD"/>
</dbReference>
<name>V6LW78_9EUKA</name>
<evidence type="ECO:0000256" key="2">
    <source>
        <dbReference type="ARBA" id="ARBA00022777"/>
    </source>
</evidence>
<evidence type="ECO:0000313" key="4">
    <source>
        <dbReference type="EMBL" id="KAH0569892.1"/>
    </source>
</evidence>
<dbReference type="EMBL" id="AUWU02000008">
    <property type="protein sequence ID" value="KAH0569892.1"/>
    <property type="molecule type" value="Genomic_DNA"/>
</dbReference>
<dbReference type="GO" id="GO:0005524">
    <property type="term" value="F:ATP binding"/>
    <property type="evidence" value="ECO:0007669"/>
    <property type="project" value="InterPro"/>
</dbReference>
<dbReference type="Pfam" id="PF02685">
    <property type="entry name" value="Glucokinase"/>
    <property type="match status" value="1"/>
</dbReference>
<proteinExistence type="predicted"/>
<keyword evidence="2 3" id="KW-0418">Kinase</keyword>
<dbReference type="InterPro" id="IPR003836">
    <property type="entry name" value="Glucokinase"/>
</dbReference>
<dbReference type="SUPFAM" id="SSF53067">
    <property type="entry name" value="Actin-like ATPase domain"/>
    <property type="match status" value="1"/>
</dbReference>
<sequence>MGCDAASSKIVNTIGEKKSFIVGDIGGTNLRLAMISGNKMMHSKYFVTREHPTLITAIKLFVQEYNITGIQGCCLAMAGPVDGDACTLTNENQAYQYSAKEFAAKLGYDTIFINDFQAIGWWIISRFVSPESIKVIVNNDVHTGAKLYLGAGTGLGVGYVIGSKVYPCEGGHLRFSPACEIEFELVEFLKTKLCIQHVSYERLVSGSGIAFIAEFFLQKSMQELHDYVGFGPSDGAVSDFLALPDDVYERPAYVSVQSKHNEAAMMIMGIFFNFYGRAISDLCVAMLPSEIFIAGGIMAKNIHLVEQKDVCRMFMEGLNDKGRLSHVVTNRKISVIMEENIGLFGCAECIMKFE</sequence>
<dbReference type="Proteomes" id="UP000018208">
    <property type="component" value="Unassembled WGS sequence"/>
</dbReference>
<reference evidence="4" key="2">
    <citation type="submission" date="2020-12" db="EMBL/GenBank/DDBJ databases">
        <title>New Spironucleus salmonicida genome in near-complete chromosomes.</title>
        <authorList>
            <person name="Xu F."/>
            <person name="Kurt Z."/>
            <person name="Jimenez-Gonzalez A."/>
            <person name="Astvaldsson A."/>
            <person name="Andersson J.O."/>
            <person name="Svard S.G."/>
        </authorList>
    </citation>
    <scope>NUCLEOTIDE SEQUENCE</scope>
    <source>
        <strain evidence="4">ATCC 50377</strain>
    </source>
</reference>
<accession>V6LW78</accession>
<evidence type="ECO:0000256" key="1">
    <source>
        <dbReference type="ARBA" id="ARBA00022679"/>
    </source>
</evidence>
<keyword evidence="1" id="KW-0808">Transferase</keyword>
<dbReference type="EMBL" id="KI545975">
    <property type="protein sequence ID" value="EST48820.1"/>
    <property type="molecule type" value="Genomic_DNA"/>
</dbReference>
<dbReference type="CDD" id="cd24008">
    <property type="entry name" value="ASKHA_NBD_GLK"/>
    <property type="match status" value="1"/>
</dbReference>
<organism evidence="3">
    <name type="scientific">Spironucleus salmonicida</name>
    <dbReference type="NCBI Taxonomy" id="348837"/>
    <lineage>
        <taxon>Eukaryota</taxon>
        <taxon>Metamonada</taxon>
        <taxon>Diplomonadida</taxon>
        <taxon>Hexamitidae</taxon>
        <taxon>Hexamitinae</taxon>
        <taxon>Spironucleus</taxon>
    </lineage>
</organism>
<evidence type="ECO:0000313" key="3">
    <source>
        <dbReference type="EMBL" id="EST48820.1"/>
    </source>
</evidence>
<dbReference type="AlphaFoldDB" id="V6LW78"/>
<protein>
    <submittedName>
        <fullName evidence="3">Glucokinase</fullName>
    </submittedName>
</protein>